<evidence type="ECO:0000313" key="2">
    <source>
        <dbReference type="Proteomes" id="UP001267290"/>
    </source>
</evidence>
<dbReference type="Proteomes" id="UP001267290">
    <property type="component" value="Unassembled WGS sequence"/>
</dbReference>
<name>A0ABU1NRI9_9BACL</name>
<comment type="caution">
    <text evidence="1">The sequence shown here is derived from an EMBL/GenBank/DDBJ whole genome shotgun (WGS) entry which is preliminary data.</text>
</comment>
<dbReference type="EMBL" id="JAVDSB010000001">
    <property type="protein sequence ID" value="MDR6550096.1"/>
    <property type="molecule type" value="Genomic_DNA"/>
</dbReference>
<keyword evidence="2" id="KW-1185">Reference proteome</keyword>
<proteinExistence type="predicted"/>
<organism evidence="1 2">
    <name type="scientific">Paenibacillus qinlingensis</name>
    <dbReference type="NCBI Taxonomy" id="1837343"/>
    <lineage>
        <taxon>Bacteria</taxon>
        <taxon>Bacillati</taxon>
        <taxon>Bacillota</taxon>
        <taxon>Bacilli</taxon>
        <taxon>Bacillales</taxon>
        <taxon>Paenibacillaceae</taxon>
        <taxon>Paenibacillus</taxon>
    </lineage>
</organism>
<sequence>MNFAGILAACREIGVEWGAVEQDFCWNRNI</sequence>
<reference evidence="1 2" key="1">
    <citation type="submission" date="2023-07" db="EMBL/GenBank/DDBJ databases">
        <title>Sorghum-associated microbial communities from plants grown in Nebraska, USA.</title>
        <authorList>
            <person name="Schachtman D."/>
        </authorList>
    </citation>
    <scope>NUCLEOTIDE SEQUENCE [LARGE SCALE GENOMIC DNA]</scope>
    <source>
        <strain evidence="1 2">CC258</strain>
    </source>
</reference>
<evidence type="ECO:0000313" key="1">
    <source>
        <dbReference type="EMBL" id="MDR6550096.1"/>
    </source>
</evidence>
<protein>
    <submittedName>
        <fullName evidence="1">Uncharacterized protein</fullName>
    </submittedName>
</protein>
<accession>A0ABU1NRI9</accession>
<gene>
    <name evidence="1" type="ORF">J2736_001279</name>
</gene>